<accession>A0A6J7IX21</accession>
<dbReference type="AlphaFoldDB" id="A0A6J7IX21"/>
<evidence type="ECO:0000313" key="1">
    <source>
        <dbReference type="EMBL" id="CAB4364173.1"/>
    </source>
</evidence>
<dbReference type="EMBL" id="CAESGF010000011">
    <property type="protein sequence ID" value="CAB4364173.1"/>
    <property type="molecule type" value="Genomic_DNA"/>
</dbReference>
<dbReference type="EMBL" id="CAFBOL010000023">
    <property type="protein sequence ID" value="CAB4986116.1"/>
    <property type="molecule type" value="Genomic_DNA"/>
</dbReference>
<dbReference type="Pfam" id="PF18986">
    <property type="entry name" value="DUF5719"/>
    <property type="match status" value="1"/>
</dbReference>
<organism evidence="5">
    <name type="scientific">freshwater metagenome</name>
    <dbReference type="NCBI Taxonomy" id="449393"/>
    <lineage>
        <taxon>unclassified sequences</taxon>
        <taxon>metagenomes</taxon>
        <taxon>ecological metagenomes</taxon>
    </lineage>
</organism>
<dbReference type="EMBL" id="CAFBMT010000008">
    <property type="protein sequence ID" value="CAB4934872.1"/>
    <property type="molecule type" value="Genomic_DNA"/>
</dbReference>
<protein>
    <submittedName>
        <fullName evidence="5">Unannotated protein</fullName>
    </submittedName>
</protein>
<sequence length="480" mass="50121">MNRRLLTLVLVVLLPLGLLFAAAQTSPEPAQTPTYANLAAPSMPFVPHLEFLTSSWFCAGVPLTDNGLGGTIAVANPGDTALAGHLTLFTDELGVAPVETDFQVPLRDTYTVAIGDLLPKGNYVSAMVEIAGGGGFVEQRAEQANGDSVSACTNSTSGSWYFADNYTQGGSQEDIVITNPFPDDAIVDFTFAGTDGTRQPGVLQGVPVPGHSVLVVDEQLLAKDEAVYSLAVIASRGRVVAARAQRYSGERHGFSMSLGAPTPSPNWYFAGGIKDGTNFERFSIYNPGTQDAQVQPVFYGVVSDTFTNPGEIAVPAGRVVSFSLTDVPDLPQGRHGIAFTSMTGAPIVVEMAVTRKDEGPSVTSVVLGVEQYFADPGFFQWSMAFGPEAAADEVLVVLNLAFVDATVTVKVLGPGGLVAVPGLEKITLLAGAVTTVNIPADASAVGHPLIVVADQPIIVQRLLPRGHALKGRSASLALPG</sequence>
<evidence type="ECO:0000313" key="3">
    <source>
        <dbReference type="EMBL" id="CAB4834131.1"/>
    </source>
</evidence>
<dbReference type="Gene3D" id="2.60.290.11">
    <property type="entry name" value="TM1070-like"/>
    <property type="match status" value="1"/>
</dbReference>
<evidence type="ECO:0000313" key="6">
    <source>
        <dbReference type="EMBL" id="CAB4986116.1"/>
    </source>
</evidence>
<dbReference type="EMBL" id="CAFAAV010000251">
    <property type="protein sequence ID" value="CAB4834131.1"/>
    <property type="molecule type" value="Genomic_DNA"/>
</dbReference>
<reference evidence="5" key="1">
    <citation type="submission" date="2020-05" db="EMBL/GenBank/DDBJ databases">
        <authorList>
            <person name="Chiriac C."/>
            <person name="Salcher M."/>
            <person name="Ghai R."/>
            <person name="Kavagutti S V."/>
        </authorList>
    </citation>
    <scope>NUCLEOTIDE SEQUENCE</scope>
</reference>
<name>A0A6J7IX21_9ZZZZ</name>
<evidence type="ECO:0000313" key="2">
    <source>
        <dbReference type="EMBL" id="CAB4703283.1"/>
    </source>
</evidence>
<proteinExistence type="predicted"/>
<dbReference type="InterPro" id="IPR043777">
    <property type="entry name" value="DUF5719"/>
</dbReference>
<evidence type="ECO:0000313" key="5">
    <source>
        <dbReference type="EMBL" id="CAB4934872.1"/>
    </source>
</evidence>
<evidence type="ECO:0000313" key="4">
    <source>
        <dbReference type="EMBL" id="CAB4852897.1"/>
    </source>
</evidence>
<dbReference type="EMBL" id="CAEZYF010000001">
    <property type="protein sequence ID" value="CAB4703283.1"/>
    <property type="molecule type" value="Genomic_DNA"/>
</dbReference>
<gene>
    <name evidence="2" type="ORF">UFOPK2656_00191</name>
    <name evidence="3" type="ORF">UFOPK3099_02491</name>
    <name evidence="4" type="ORF">UFOPK3267_02419</name>
    <name evidence="5" type="ORF">UFOPK3651_01728</name>
    <name evidence="6" type="ORF">UFOPK3931_01150</name>
    <name evidence="1" type="ORF">UFOPK4189_01939</name>
</gene>
<dbReference type="EMBL" id="CAFBIY010000171">
    <property type="protein sequence ID" value="CAB4852897.1"/>
    <property type="molecule type" value="Genomic_DNA"/>
</dbReference>
<dbReference type="InterPro" id="IPR036698">
    <property type="entry name" value="TM1070-like_sf"/>
</dbReference>